<evidence type="ECO:0000256" key="2">
    <source>
        <dbReference type="ARBA" id="ARBA00012528"/>
    </source>
</evidence>
<dbReference type="SUPFAM" id="SSF55073">
    <property type="entry name" value="Nucleotide cyclase"/>
    <property type="match status" value="1"/>
</dbReference>
<dbReference type="Pfam" id="PF00990">
    <property type="entry name" value="GGDEF"/>
    <property type="match status" value="1"/>
</dbReference>
<dbReference type="CDD" id="cd01949">
    <property type="entry name" value="GGDEF"/>
    <property type="match status" value="1"/>
</dbReference>
<dbReference type="RefSeq" id="WP_168660369.1">
    <property type="nucleotide sequence ID" value="NZ_CP051180.1"/>
</dbReference>
<evidence type="ECO:0000259" key="4">
    <source>
        <dbReference type="PROSITE" id="PS50887"/>
    </source>
</evidence>
<reference evidence="5 6" key="1">
    <citation type="submission" date="2020-04" db="EMBL/GenBank/DDBJ databases">
        <title>Ferrimonas sp. S7 isolated from sea water.</title>
        <authorList>
            <person name="Bae S.S."/>
            <person name="Baek K."/>
        </authorList>
    </citation>
    <scope>NUCLEOTIDE SEQUENCE [LARGE SCALE GENOMIC DNA]</scope>
    <source>
        <strain evidence="5 6">S7</strain>
    </source>
</reference>
<evidence type="ECO:0000256" key="1">
    <source>
        <dbReference type="ARBA" id="ARBA00001946"/>
    </source>
</evidence>
<dbReference type="GO" id="GO:0052621">
    <property type="term" value="F:diguanylate cyclase activity"/>
    <property type="evidence" value="ECO:0007669"/>
    <property type="project" value="UniProtKB-EC"/>
</dbReference>
<protein>
    <recommendedName>
        <fullName evidence="2">diguanylate cyclase</fullName>
        <ecNumber evidence="2">2.7.7.65</ecNumber>
    </recommendedName>
</protein>
<feature type="domain" description="GGDEF" evidence="4">
    <location>
        <begin position="159"/>
        <end position="295"/>
    </location>
</feature>
<comment type="cofactor">
    <cofactor evidence="1">
        <name>Mg(2+)</name>
        <dbReference type="ChEBI" id="CHEBI:18420"/>
    </cofactor>
</comment>
<dbReference type="FunFam" id="3.30.70.270:FF:000001">
    <property type="entry name" value="Diguanylate cyclase domain protein"/>
    <property type="match status" value="1"/>
</dbReference>
<dbReference type="CDD" id="cd00130">
    <property type="entry name" value="PAS"/>
    <property type="match status" value="1"/>
</dbReference>
<dbReference type="KEGG" id="fes:HER31_09615"/>
<dbReference type="Gene3D" id="3.30.450.20">
    <property type="entry name" value="PAS domain"/>
    <property type="match status" value="1"/>
</dbReference>
<dbReference type="AlphaFoldDB" id="A0A6H1UE51"/>
<dbReference type="PANTHER" id="PTHR45138:SF9">
    <property type="entry name" value="DIGUANYLATE CYCLASE DGCM-RELATED"/>
    <property type="match status" value="1"/>
</dbReference>
<evidence type="ECO:0000313" key="6">
    <source>
        <dbReference type="Proteomes" id="UP000501602"/>
    </source>
</evidence>
<dbReference type="GO" id="GO:0043709">
    <property type="term" value="P:cell adhesion involved in single-species biofilm formation"/>
    <property type="evidence" value="ECO:0007669"/>
    <property type="project" value="TreeGrafter"/>
</dbReference>
<gene>
    <name evidence="5" type="ORF">HER31_09615</name>
</gene>
<dbReference type="InterPro" id="IPR050469">
    <property type="entry name" value="Diguanylate_Cyclase"/>
</dbReference>
<evidence type="ECO:0000313" key="5">
    <source>
        <dbReference type="EMBL" id="QIZ77108.1"/>
    </source>
</evidence>
<dbReference type="EC" id="2.7.7.65" evidence="2"/>
<proteinExistence type="predicted"/>
<dbReference type="InterPro" id="IPR029787">
    <property type="entry name" value="Nucleotide_cyclase"/>
</dbReference>
<keyword evidence="6" id="KW-1185">Reference proteome</keyword>
<dbReference type="SUPFAM" id="SSF55785">
    <property type="entry name" value="PYP-like sensor domain (PAS domain)"/>
    <property type="match status" value="1"/>
</dbReference>
<dbReference type="PANTHER" id="PTHR45138">
    <property type="entry name" value="REGULATORY COMPONENTS OF SENSORY TRANSDUCTION SYSTEM"/>
    <property type="match status" value="1"/>
</dbReference>
<dbReference type="InterPro" id="IPR043128">
    <property type="entry name" value="Rev_trsase/Diguanyl_cyclase"/>
</dbReference>
<dbReference type="InterPro" id="IPR000160">
    <property type="entry name" value="GGDEF_dom"/>
</dbReference>
<sequence length="295" mass="33699">MEVASHFHRVILDSVPHHVAVINSEGTIVFVNQAWIEFAQLHQQKHEWVGYSYWDVCNQDQTVVSALTKMLQKQADSYGYQYHYHTGQQQRWYQMSAIAIDYHGQRFAVITHVDITEQKNAEEEVRELTLLDSLTALPNRRHFTQFFDQEWRRGIRQQQPLSVLLLDVDLFKQYNDTYGHQMGDQCLQRIAALLAQFAKRPGDLMARYGGEEFVLVLANTDTSAAEKIANKLVNAVLELKIPHIAIGIESVVTISIGVATLVPSQQLAATELLQRADKALYQVKKHGRNGFKLAQ</sequence>
<dbReference type="InterPro" id="IPR000014">
    <property type="entry name" value="PAS"/>
</dbReference>
<dbReference type="GO" id="GO:0005886">
    <property type="term" value="C:plasma membrane"/>
    <property type="evidence" value="ECO:0007669"/>
    <property type="project" value="TreeGrafter"/>
</dbReference>
<dbReference type="Proteomes" id="UP000501602">
    <property type="component" value="Chromosome"/>
</dbReference>
<dbReference type="EMBL" id="CP051180">
    <property type="protein sequence ID" value="QIZ77108.1"/>
    <property type="molecule type" value="Genomic_DNA"/>
</dbReference>
<dbReference type="NCBIfam" id="TIGR00254">
    <property type="entry name" value="GGDEF"/>
    <property type="match status" value="1"/>
</dbReference>
<dbReference type="InterPro" id="IPR013656">
    <property type="entry name" value="PAS_4"/>
</dbReference>
<dbReference type="GO" id="GO:1902201">
    <property type="term" value="P:negative regulation of bacterial-type flagellum-dependent cell motility"/>
    <property type="evidence" value="ECO:0007669"/>
    <property type="project" value="TreeGrafter"/>
</dbReference>
<dbReference type="PROSITE" id="PS50887">
    <property type="entry name" value="GGDEF"/>
    <property type="match status" value="1"/>
</dbReference>
<dbReference type="Pfam" id="PF08448">
    <property type="entry name" value="PAS_4"/>
    <property type="match status" value="1"/>
</dbReference>
<comment type="catalytic activity">
    <reaction evidence="3">
        <text>2 GTP = 3',3'-c-di-GMP + 2 diphosphate</text>
        <dbReference type="Rhea" id="RHEA:24898"/>
        <dbReference type="ChEBI" id="CHEBI:33019"/>
        <dbReference type="ChEBI" id="CHEBI:37565"/>
        <dbReference type="ChEBI" id="CHEBI:58805"/>
        <dbReference type="EC" id="2.7.7.65"/>
    </reaction>
</comment>
<dbReference type="SMART" id="SM00267">
    <property type="entry name" value="GGDEF"/>
    <property type="match status" value="1"/>
</dbReference>
<accession>A0A6H1UE51</accession>
<organism evidence="5 6">
    <name type="scientific">Ferrimonas lipolytica</name>
    <dbReference type="NCBI Taxonomy" id="2724191"/>
    <lineage>
        <taxon>Bacteria</taxon>
        <taxon>Pseudomonadati</taxon>
        <taxon>Pseudomonadota</taxon>
        <taxon>Gammaproteobacteria</taxon>
        <taxon>Alteromonadales</taxon>
        <taxon>Ferrimonadaceae</taxon>
        <taxon>Ferrimonas</taxon>
    </lineage>
</organism>
<dbReference type="NCBIfam" id="TIGR00229">
    <property type="entry name" value="sensory_box"/>
    <property type="match status" value="1"/>
</dbReference>
<name>A0A6H1UE51_9GAMM</name>
<dbReference type="InterPro" id="IPR035965">
    <property type="entry name" value="PAS-like_dom_sf"/>
</dbReference>
<dbReference type="Gene3D" id="3.30.70.270">
    <property type="match status" value="1"/>
</dbReference>
<evidence type="ECO:0000256" key="3">
    <source>
        <dbReference type="ARBA" id="ARBA00034247"/>
    </source>
</evidence>